<feature type="domain" description="BTB" evidence="1">
    <location>
        <begin position="17"/>
        <end position="127"/>
    </location>
</feature>
<organism evidence="2 3">
    <name type="scientific">Chaetomium fimeti</name>
    <dbReference type="NCBI Taxonomy" id="1854472"/>
    <lineage>
        <taxon>Eukaryota</taxon>
        <taxon>Fungi</taxon>
        <taxon>Dikarya</taxon>
        <taxon>Ascomycota</taxon>
        <taxon>Pezizomycotina</taxon>
        <taxon>Sordariomycetes</taxon>
        <taxon>Sordariomycetidae</taxon>
        <taxon>Sordariales</taxon>
        <taxon>Chaetomiaceae</taxon>
        <taxon>Chaetomium</taxon>
    </lineage>
</organism>
<reference evidence="2" key="2">
    <citation type="submission" date="2023-06" db="EMBL/GenBank/DDBJ databases">
        <authorList>
            <consortium name="Lawrence Berkeley National Laboratory"/>
            <person name="Haridas S."/>
            <person name="Hensen N."/>
            <person name="Bonometti L."/>
            <person name="Westerberg I."/>
            <person name="Brannstrom I.O."/>
            <person name="Guillou S."/>
            <person name="Cros-Aarteil S."/>
            <person name="Calhoun S."/>
            <person name="Kuo A."/>
            <person name="Mondo S."/>
            <person name="Pangilinan J."/>
            <person name="Riley R."/>
            <person name="Labutti K."/>
            <person name="Andreopoulos B."/>
            <person name="Lipzen A."/>
            <person name="Chen C."/>
            <person name="Yanf M."/>
            <person name="Daum C."/>
            <person name="Ng V."/>
            <person name="Clum A."/>
            <person name="Steindorff A."/>
            <person name="Ohm R."/>
            <person name="Martin F."/>
            <person name="Silar P."/>
            <person name="Natvig D."/>
            <person name="Lalanne C."/>
            <person name="Gautier V."/>
            <person name="Ament-Velasquez S.L."/>
            <person name="Kruys A."/>
            <person name="Hutchinson M.I."/>
            <person name="Powell A.J."/>
            <person name="Barry K."/>
            <person name="Miller A.N."/>
            <person name="Grigoriev I.V."/>
            <person name="Debuchy R."/>
            <person name="Gladieux P."/>
            <person name="Thoren M.H."/>
            <person name="Johannesson H."/>
        </authorList>
    </citation>
    <scope>NUCLEOTIDE SEQUENCE</scope>
    <source>
        <strain evidence="2">CBS 168.71</strain>
    </source>
</reference>
<protein>
    <recommendedName>
        <fullName evidence="1">BTB domain-containing protein</fullName>
    </recommendedName>
</protein>
<dbReference type="SUPFAM" id="SSF54695">
    <property type="entry name" value="POZ domain"/>
    <property type="match status" value="1"/>
</dbReference>
<keyword evidence="3" id="KW-1185">Reference proteome</keyword>
<proteinExistence type="predicted"/>
<accession>A0AAE0HNN6</accession>
<dbReference type="EMBL" id="JAUEPN010000001">
    <property type="protein sequence ID" value="KAK3299850.1"/>
    <property type="molecule type" value="Genomic_DNA"/>
</dbReference>
<evidence type="ECO:0000313" key="3">
    <source>
        <dbReference type="Proteomes" id="UP001278766"/>
    </source>
</evidence>
<dbReference type="GeneID" id="87838954"/>
<evidence type="ECO:0000313" key="2">
    <source>
        <dbReference type="EMBL" id="KAK3299850.1"/>
    </source>
</evidence>
<comment type="caution">
    <text evidence="2">The sequence shown here is derived from an EMBL/GenBank/DDBJ whole genome shotgun (WGS) entry which is preliminary data.</text>
</comment>
<dbReference type="Gene3D" id="3.30.710.10">
    <property type="entry name" value="Potassium Channel Kv1.1, Chain A"/>
    <property type="match status" value="1"/>
</dbReference>
<dbReference type="Proteomes" id="UP001278766">
    <property type="component" value="Unassembled WGS sequence"/>
</dbReference>
<gene>
    <name evidence="2" type="ORF">B0H64DRAFT_369174</name>
</gene>
<name>A0AAE0HNN6_9PEZI</name>
<dbReference type="InterPro" id="IPR011333">
    <property type="entry name" value="SKP1/BTB/POZ_sf"/>
</dbReference>
<dbReference type="SMART" id="SM00225">
    <property type="entry name" value="BTB"/>
    <property type="match status" value="1"/>
</dbReference>
<sequence>MGSISGGAATEVFDRRGDLKLVVGEDNSERGTFQVCSRTLARSSPVWDTMFYGPFREGFPQQNSDEWTVSLPEDDPDGLRVILSALHGKFDAVPEGGSLDFIVNLAALADKYDTVASLRPFWKIARLRNLN</sequence>
<dbReference type="RefSeq" id="XP_062663364.1">
    <property type="nucleotide sequence ID" value="XM_062802006.1"/>
</dbReference>
<dbReference type="InterPro" id="IPR000210">
    <property type="entry name" value="BTB/POZ_dom"/>
</dbReference>
<dbReference type="CDD" id="cd18186">
    <property type="entry name" value="BTB_POZ_ZBTB_KLHL-like"/>
    <property type="match status" value="1"/>
</dbReference>
<dbReference type="AlphaFoldDB" id="A0AAE0HNN6"/>
<evidence type="ECO:0000259" key="1">
    <source>
        <dbReference type="SMART" id="SM00225"/>
    </source>
</evidence>
<reference evidence="2" key="1">
    <citation type="journal article" date="2023" name="Mol. Phylogenet. Evol.">
        <title>Genome-scale phylogeny and comparative genomics of the fungal order Sordariales.</title>
        <authorList>
            <person name="Hensen N."/>
            <person name="Bonometti L."/>
            <person name="Westerberg I."/>
            <person name="Brannstrom I.O."/>
            <person name="Guillou S."/>
            <person name="Cros-Aarteil S."/>
            <person name="Calhoun S."/>
            <person name="Haridas S."/>
            <person name="Kuo A."/>
            <person name="Mondo S."/>
            <person name="Pangilinan J."/>
            <person name="Riley R."/>
            <person name="LaButti K."/>
            <person name="Andreopoulos B."/>
            <person name="Lipzen A."/>
            <person name="Chen C."/>
            <person name="Yan M."/>
            <person name="Daum C."/>
            <person name="Ng V."/>
            <person name="Clum A."/>
            <person name="Steindorff A."/>
            <person name="Ohm R.A."/>
            <person name="Martin F."/>
            <person name="Silar P."/>
            <person name="Natvig D.O."/>
            <person name="Lalanne C."/>
            <person name="Gautier V."/>
            <person name="Ament-Velasquez S.L."/>
            <person name="Kruys A."/>
            <person name="Hutchinson M.I."/>
            <person name="Powell A.J."/>
            <person name="Barry K."/>
            <person name="Miller A.N."/>
            <person name="Grigoriev I.V."/>
            <person name="Debuchy R."/>
            <person name="Gladieux P."/>
            <person name="Hiltunen Thoren M."/>
            <person name="Johannesson H."/>
        </authorList>
    </citation>
    <scope>NUCLEOTIDE SEQUENCE</scope>
    <source>
        <strain evidence="2">CBS 168.71</strain>
    </source>
</reference>